<proteinExistence type="predicted"/>
<sequence length="50" mass="5594">MDHPSAIKYFFVKDAFLICVDKEIELHNPGIDIAIQIHNHGFGTTVKQAA</sequence>
<organism evidence="1">
    <name type="scientific">bioreactor metagenome</name>
    <dbReference type="NCBI Taxonomy" id="1076179"/>
    <lineage>
        <taxon>unclassified sequences</taxon>
        <taxon>metagenomes</taxon>
        <taxon>ecological metagenomes</taxon>
    </lineage>
</organism>
<reference evidence="1" key="1">
    <citation type="submission" date="2019-08" db="EMBL/GenBank/DDBJ databases">
        <authorList>
            <person name="Kucharzyk K."/>
            <person name="Murdoch R.W."/>
            <person name="Higgins S."/>
            <person name="Loffler F."/>
        </authorList>
    </citation>
    <scope>NUCLEOTIDE SEQUENCE</scope>
</reference>
<dbReference type="AlphaFoldDB" id="A0A645IPQ0"/>
<comment type="caution">
    <text evidence="1">The sequence shown here is derived from an EMBL/GenBank/DDBJ whole genome shotgun (WGS) entry which is preliminary data.</text>
</comment>
<protein>
    <submittedName>
        <fullName evidence="1">Uncharacterized protein</fullName>
    </submittedName>
</protein>
<accession>A0A645IPQ0</accession>
<gene>
    <name evidence="1" type="ORF">SDC9_200050</name>
</gene>
<name>A0A645IPQ0_9ZZZZ</name>
<dbReference type="EMBL" id="VSSQ01118451">
    <property type="protein sequence ID" value="MPN52389.1"/>
    <property type="molecule type" value="Genomic_DNA"/>
</dbReference>
<evidence type="ECO:0000313" key="1">
    <source>
        <dbReference type="EMBL" id="MPN52389.1"/>
    </source>
</evidence>